<dbReference type="InterPro" id="IPR042201">
    <property type="entry name" value="FH2_Formin_sf"/>
</dbReference>
<feature type="non-terminal residue" evidence="3">
    <location>
        <position position="272"/>
    </location>
</feature>
<gene>
    <name evidence="3" type="ORF">SCF082_LOCUS52476</name>
</gene>
<evidence type="ECO:0000313" key="3">
    <source>
        <dbReference type="EMBL" id="CAK9113203.1"/>
    </source>
</evidence>
<dbReference type="Gene3D" id="1.20.58.2220">
    <property type="entry name" value="Formin, FH2 domain"/>
    <property type="match status" value="1"/>
</dbReference>
<dbReference type="EMBL" id="CAXAMM010044115">
    <property type="protein sequence ID" value="CAK9113203.1"/>
    <property type="molecule type" value="Genomic_DNA"/>
</dbReference>
<evidence type="ECO:0000259" key="2">
    <source>
        <dbReference type="PROSITE" id="PS51444"/>
    </source>
</evidence>
<protein>
    <submittedName>
        <fullName evidence="3">Formin-like protein 21b (AtFH21b)</fullName>
    </submittedName>
</protein>
<accession>A0ABP0SLB0</accession>
<organism evidence="3 4">
    <name type="scientific">Durusdinium trenchii</name>
    <dbReference type="NCBI Taxonomy" id="1381693"/>
    <lineage>
        <taxon>Eukaryota</taxon>
        <taxon>Sar</taxon>
        <taxon>Alveolata</taxon>
        <taxon>Dinophyceae</taxon>
        <taxon>Suessiales</taxon>
        <taxon>Symbiodiniaceae</taxon>
        <taxon>Durusdinium</taxon>
    </lineage>
</organism>
<dbReference type="InterPro" id="IPR051425">
    <property type="entry name" value="Formin_Homology"/>
</dbReference>
<keyword evidence="4" id="KW-1185">Reference proteome</keyword>
<feature type="coiled-coil region" evidence="1">
    <location>
        <begin position="238"/>
        <end position="265"/>
    </location>
</feature>
<dbReference type="Pfam" id="PF02181">
    <property type="entry name" value="FH2"/>
    <property type="match status" value="1"/>
</dbReference>
<feature type="domain" description="FH2" evidence="2">
    <location>
        <begin position="1"/>
        <end position="272"/>
    </location>
</feature>
<name>A0ABP0SLB0_9DINO</name>
<dbReference type="PANTHER" id="PTHR45725:SF1">
    <property type="entry name" value="DISHEVELLED ASSOCIATED ACTIVATOR OF MORPHOGENESIS, ISOFORM D"/>
    <property type="match status" value="1"/>
</dbReference>
<dbReference type="Proteomes" id="UP001642464">
    <property type="component" value="Unassembled WGS sequence"/>
</dbReference>
<dbReference type="PROSITE" id="PS51444">
    <property type="entry name" value="FH2"/>
    <property type="match status" value="1"/>
</dbReference>
<comment type="caution">
    <text evidence="3">The sequence shown here is derived from an EMBL/GenBank/DDBJ whole genome shotgun (WGS) entry which is preliminary data.</text>
</comment>
<dbReference type="SUPFAM" id="SSF101447">
    <property type="entry name" value="Formin homology 2 domain (FH2 domain)"/>
    <property type="match status" value="1"/>
</dbReference>
<dbReference type="InterPro" id="IPR015425">
    <property type="entry name" value="FH2_Formin"/>
</dbReference>
<evidence type="ECO:0000313" key="4">
    <source>
        <dbReference type="Proteomes" id="UP001642464"/>
    </source>
</evidence>
<proteinExistence type="predicted"/>
<keyword evidence="1" id="KW-0175">Coiled coil</keyword>
<dbReference type="PANTHER" id="PTHR45725">
    <property type="entry name" value="FORMIN HOMOLOGY 2 FAMILY MEMBER"/>
    <property type="match status" value="1"/>
</dbReference>
<reference evidence="3 4" key="1">
    <citation type="submission" date="2024-02" db="EMBL/GenBank/DDBJ databases">
        <authorList>
            <person name="Chen Y."/>
            <person name="Shah S."/>
            <person name="Dougan E. K."/>
            <person name="Thang M."/>
            <person name="Chan C."/>
        </authorList>
    </citation>
    <scope>NUCLEOTIDE SEQUENCE [LARGE SCALE GENOMIC DNA]</scope>
</reference>
<evidence type="ECO:0000256" key="1">
    <source>
        <dbReference type="SAM" id="Coils"/>
    </source>
</evidence>
<sequence length="272" mass="30333">MPTEEEAKQLLGYRGDPAQLRRLEQELLPFSVLSPSAQQRLQLGLLQRELQGRAEELHRGFQVWRRGTTAVLKSRALSETLRHLLSLGNTLNGGKVEGFSLEVLPRLGLSKATGDQRITLLHVLVMQLSSQHSQLPQTLLEELQELRSLASMPLPNLALDLAAFGDDVQLARQLLRQAFPAFDPPPERFFIGDDVEDDTEVEAVADAELSNSIIAKHLLRDVYMRIAQAPPEPLKQMVQTASAELQQLKAELAELREQVATMLAFFAYGEIA</sequence>